<keyword evidence="5 6" id="KW-0472">Membrane</keyword>
<reference evidence="8 9" key="1">
    <citation type="submission" date="2017-04" db="EMBL/GenBank/DDBJ databases">
        <title>Unexpected and diverse lifestyles within the genus Limnohabitans.</title>
        <authorList>
            <person name="Kasalicky V."/>
            <person name="Mehrshad M."/>
            <person name="Andrei S.-A."/>
            <person name="Salcher M."/>
            <person name="Kratochvilova H."/>
            <person name="Simek K."/>
            <person name="Ghai R."/>
        </authorList>
    </citation>
    <scope>NUCLEOTIDE SEQUENCE [LARGE SCALE GENOMIC DNA]</scope>
    <source>
        <strain evidence="8 9">II-B4</strain>
    </source>
</reference>
<dbReference type="SUPFAM" id="SSF103481">
    <property type="entry name" value="Multidrug resistance efflux transporter EmrE"/>
    <property type="match status" value="2"/>
</dbReference>
<dbReference type="PANTHER" id="PTHR32322:SF2">
    <property type="entry name" value="EAMA DOMAIN-CONTAINING PROTEIN"/>
    <property type="match status" value="1"/>
</dbReference>
<keyword evidence="9" id="KW-1185">Reference proteome</keyword>
<dbReference type="EMBL" id="NESN01000002">
    <property type="protein sequence ID" value="PUE54446.1"/>
    <property type="molecule type" value="Genomic_DNA"/>
</dbReference>
<feature type="domain" description="EamA" evidence="7">
    <location>
        <begin position="135"/>
        <end position="264"/>
    </location>
</feature>
<protein>
    <submittedName>
        <fullName evidence="8">EamA family transporter</fullName>
    </submittedName>
</protein>
<keyword evidence="4 6" id="KW-1133">Transmembrane helix</keyword>
<evidence type="ECO:0000256" key="1">
    <source>
        <dbReference type="ARBA" id="ARBA00004141"/>
    </source>
</evidence>
<evidence type="ECO:0000313" key="9">
    <source>
        <dbReference type="Proteomes" id="UP000250790"/>
    </source>
</evidence>
<feature type="transmembrane region" description="Helical" evidence="6">
    <location>
        <begin position="58"/>
        <end position="76"/>
    </location>
</feature>
<evidence type="ECO:0000259" key="7">
    <source>
        <dbReference type="Pfam" id="PF00892"/>
    </source>
</evidence>
<organism evidence="8 9">
    <name type="scientific">Limnohabitans parvus II-B4</name>
    <dbReference type="NCBI Taxonomy" id="1293052"/>
    <lineage>
        <taxon>Bacteria</taxon>
        <taxon>Pseudomonadati</taxon>
        <taxon>Pseudomonadota</taxon>
        <taxon>Betaproteobacteria</taxon>
        <taxon>Burkholderiales</taxon>
        <taxon>Comamonadaceae</taxon>
        <taxon>Limnohabitans</taxon>
    </lineage>
</organism>
<accession>A0A315E939</accession>
<evidence type="ECO:0000256" key="3">
    <source>
        <dbReference type="ARBA" id="ARBA00022692"/>
    </source>
</evidence>
<dbReference type="AlphaFoldDB" id="A0A315E939"/>
<comment type="subcellular location">
    <subcellularLocation>
        <location evidence="1">Membrane</location>
        <topology evidence="1">Multi-pass membrane protein</topology>
    </subcellularLocation>
</comment>
<dbReference type="InterPro" id="IPR050638">
    <property type="entry name" value="AA-Vitamin_Transporters"/>
</dbReference>
<evidence type="ECO:0000313" key="8">
    <source>
        <dbReference type="EMBL" id="PUE54446.1"/>
    </source>
</evidence>
<feature type="transmembrane region" description="Helical" evidence="6">
    <location>
        <begin position="250"/>
        <end position="270"/>
    </location>
</feature>
<proteinExistence type="inferred from homology"/>
<keyword evidence="3 6" id="KW-0812">Transmembrane</keyword>
<evidence type="ECO:0000256" key="2">
    <source>
        <dbReference type="ARBA" id="ARBA00007362"/>
    </source>
</evidence>
<evidence type="ECO:0000256" key="6">
    <source>
        <dbReference type="SAM" id="Phobius"/>
    </source>
</evidence>
<name>A0A315E939_9BURK</name>
<feature type="transmembrane region" description="Helical" evidence="6">
    <location>
        <begin position="109"/>
        <end position="128"/>
    </location>
</feature>
<dbReference type="Pfam" id="PF00892">
    <property type="entry name" value="EamA"/>
    <property type="match status" value="1"/>
</dbReference>
<dbReference type="InterPro" id="IPR037185">
    <property type="entry name" value="EmrE-like"/>
</dbReference>
<feature type="transmembrane region" description="Helical" evidence="6">
    <location>
        <begin position="28"/>
        <end position="46"/>
    </location>
</feature>
<dbReference type="GO" id="GO:0016020">
    <property type="term" value="C:membrane"/>
    <property type="evidence" value="ECO:0007669"/>
    <property type="project" value="UniProtKB-SubCell"/>
</dbReference>
<feature type="transmembrane region" description="Helical" evidence="6">
    <location>
        <begin position="165"/>
        <end position="186"/>
    </location>
</feature>
<comment type="caution">
    <text evidence="8">The sequence shown here is derived from an EMBL/GenBank/DDBJ whole genome shotgun (WGS) entry which is preliminary data.</text>
</comment>
<gene>
    <name evidence="8" type="ORF">B9Z37_07910</name>
</gene>
<dbReference type="Proteomes" id="UP000250790">
    <property type="component" value="Unassembled WGS sequence"/>
</dbReference>
<feature type="transmembrane region" description="Helical" evidence="6">
    <location>
        <begin position="134"/>
        <end position="153"/>
    </location>
</feature>
<comment type="similarity">
    <text evidence="2">Belongs to the EamA transporter family.</text>
</comment>
<dbReference type="OrthoDB" id="9815120at2"/>
<feature type="transmembrane region" description="Helical" evidence="6">
    <location>
        <begin position="192"/>
        <end position="212"/>
    </location>
</feature>
<dbReference type="PANTHER" id="PTHR32322">
    <property type="entry name" value="INNER MEMBRANE TRANSPORTER"/>
    <property type="match status" value="1"/>
</dbReference>
<feature type="transmembrane region" description="Helical" evidence="6">
    <location>
        <begin position="82"/>
        <end position="102"/>
    </location>
</feature>
<evidence type="ECO:0000256" key="4">
    <source>
        <dbReference type="ARBA" id="ARBA00022989"/>
    </source>
</evidence>
<dbReference type="RefSeq" id="WP_108312405.1">
    <property type="nucleotide sequence ID" value="NZ_NESN01000002.1"/>
</dbReference>
<sequence>MLALMGSLVSLSVGTSFAKRLFPALGAEGTTAYRLVFAMLMLMAVFRPWRRQWVWADALPLGLYGVTLGVMNLLFYSAIKTIPFGVAIAIEFTGPLAVAVWTSKKASDWLWVALAILGLGLLLPLPGADAALDPLGMALALAAGICWALYIVFGQRVAMRYGGMATPLGMLAAALVVAPIGVFHAGSALLDPQWLLAGLAVALLSSAIPYALEMFALNHLPKNTFSILLSLEPAVGALAGWLVLSERLTLFQGLAIAMVMAASMGAAWSAGRSASNPN</sequence>
<evidence type="ECO:0000256" key="5">
    <source>
        <dbReference type="ARBA" id="ARBA00023136"/>
    </source>
</evidence>
<feature type="transmembrane region" description="Helical" evidence="6">
    <location>
        <begin position="224"/>
        <end position="244"/>
    </location>
</feature>
<dbReference type="InterPro" id="IPR000620">
    <property type="entry name" value="EamA_dom"/>
</dbReference>